<accession>Q0U139</accession>
<evidence type="ECO:0000313" key="3">
    <source>
        <dbReference type="Proteomes" id="UP000001055"/>
    </source>
</evidence>
<proteinExistence type="predicted"/>
<protein>
    <submittedName>
        <fullName evidence="2">Uncharacterized protein</fullName>
    </submittedName>
</protein>
<dbReference type="EMBL" id="CH445356">
    <property type="protein sequence ID" value="EAT78091.1"/>
    <property type="molecule type" value="Genomic_DNA"/>
</dbReference>
<dbReference type="KEGG" id="pno:SNOG_14551"/>
<dbReference type="RefSeq" id="XP_001804733.1">
    <property type="nucleotide sequence ID" value="XM_001804681.1"/>
</dbReference>
<dbReference type="Proteomes" id="UP000001055">
    <property type="component" value="Unassembled WGS sequence"/>
</dbReference>
<organism evidence="2 3">
    <name type="scientific">Phaeosphaeria nodorum (strain SN15 / ATCC MYA-4574 / FGSC 10173)</name>
    <name type="common">Glume blotch fungus</name>
    <name type="synonym">Parastagonospora nodorum</name>
    <dbReference type="NCBI Taxonomy" id="321614"/>
    <lineage>
        <taxon>Eukaryota</taxon>
        <taxon>Fungi</taxon>
        <taxon>Dikarya</taxon>
        <taxon>Ascomycota</taxon>
        <taxon>Pezizomycotina</taxon>
        <taxon>Dothideomycetes</taxon>
        <taxon>Pleosporomycetidae</taxon>
        <taxon>Pleosporales</taxon>
        <taxon>Pleosporineae</taxon>
        <taxon>Phaeosphaeriaceae</taxon>
        <taxon>Parastagonospora</taxon>
    </lineage>
</organism>
<gene>
    <name evidence="2" type="ORF">SNOG_14551</name>
</gene>
<sequence length="118" mass="13335">MSRVWPAEMKGLIAEDFTSLTSSIFEPRKKSPGKHTDSPEESSACRFRDESDGHLVTVSDYSTRKPSWIVVAMISRLISSATIKRYVSERSSKLKVSALDQKFDYGLDADELKPQYDI</sequence>
<name>Q0U139_PHANO</name>
<evidence type="ECO:0000256" key="1">
    <source>
        <dbReference type="SAM" id="MobiDB-lite"/>
    </source>
</evidence>
<feature type="region of interest" description="Disordered" evidence="1">
    <location>
        <begin position="25"/>
        <end position="46"/>
    </location>
</feature>
<dbReference type="InParanoid" id="Q0U139"/>
<evidence type="ECO:0000313" key="2">
    <source>
        <dbReference type="EMBL" id="EAT78091.1"/>
    </source>
</evidence>
<dbReference type="GeneID" id="5981658"/>
<feature type="compositionally biased region" description="Basic and acidic residues" evidence="1">
    <location>
        <begin position="26"/>
        <end position="38"/>
    </location>
</feature>
<dbReference type="AlphaFoldDB" id="Q0U139"/>
<reference evidence="3" key="1">
    <citation type="journal article" date="2007" name="Plant Cell">
        <title>Dothideomycete-plant interactions illuminated by genome sequencing and EST analysis of the wheat pathogen Stagonospora nodorum.</title>
        <authorList>
            <person name="Hane J.K."/>
            <person name="Lowe R.G."/>
            <person name="Solomon P.S."/>
            <person name="Tan K.C."/>
            <person name="Schoch C.L."/>
            <person name="Spatafora J.W."/>
            <person name="Crous P.W."/>
            <person name="Kodira C."/>
            <person name="Birren B.W."/>
            <person name="Galagan J.E."/>
            <person name="Torriani S.F."/>
            <person name="McDonald B.A."/>
            <person name="Oliver R.P."/>
        </authorList>
    </citation>
    <scope>NUCLEOTIDE SEQUENCE [LARGE SCALE GENOMIC DNA]</scope>
    <source>
        <strain evidence="3">SN15 / ATCC MYA-4574 / FGSC 10173</strain>
    </source>
</reference>